<keyword evidence="6 9" id="KW-1133">Transmembrane helix</keyword>
<dbReference type="Pfam" id="PF04290">
    <property type="entry name" value="DctQ"/>
    <property type="match status" value="1"/>
</dbReference>
<keyword evidence="4 9" id="KW-0997">Cell inner membrane</keyword>
<keyword evidence="5 9" id="KW-0812">Transmembrane</keyword>
<evidence type="ECO:0000256" key="2">
    <source>
        <dbReference type="ARBA" id="ARBA00022448"/>
    </source>
</evidence>
<dbReference type="OrthoDB" id="4964541at2"/>
<evidence type="ECO:0000256" key="3">
    <source>
        <dbReference type="ARBA" id="ARBA00022475"/>
    </source>
</evidence>
<feature type="domain" description="Tripartite ATP-independent periplasmic transporters DctQ component" evidence="10">
    <location>
        <begin position="23"/>
        <end position="144"/>
    </location>
</feature>
<evidence type="ECO:0000256" key="8">
    <source>
        <dbReference type="ARBA" id="ARBA00038436"/>
    </source>
</evidence>
<comment type="function">
    <text evidence="9">Part of the tripartite ATP-independent periplasmic (TRAP) transport system.</text>
</comment>
<name>A0A1B1A916_9RHOB</name>
<dbReference type="InterPro" id="IPR007387">
    <property type="entry name" value="TRAP_DctQ"/>
</dbReference>
<comment type="subunit">
    <text evidence="9">The complex comprises the extracytoplasmic solute receptor protein and the two transmembrane proteins.</text>
</comment>
<evidence type="ECO:0000259" key="10">
    <source>
        <dbReference type="Pfam" id="PF04290"/>
    </source>
</evidence>
<reference evidence="11 12" key="1">
    <citation type="journal article" date="2016" name="ISME J.">
        <title>Global occurrence and heterogeneity of the Roseobacter-clade species Ruegeria mobilis.</title>
        <authorList>
            <person name="Sonnenschein E."/>
            <person name="Gram L."/>
        </authorList>
    </citation>
    <scope>NUCLEOTIDE SEQUENCE [LARGE SCALE GENOMIC DNA]</scope>
    <source>
        <strain evidence="11 12">F1926</strain>
        <plasmid evidence="11 12">unnamed1</plasmid>
    </source>
</reference>
<keyword evidence="11" id="KW-0614">Plasmid</keyword>
<evidence type="ECO:0000313" key="12">
    <source>
        <dbReference type="Proteomes" id="UP000013243"/>
    </source>
</evidence>
<evidence type="ECO:0000256" key="4">
    <source>
        <dbReference type="ARBA" id="ARBA00022519"/>
    </source>
</evidence>
<dbReference type="InterPro" id="IPR055348">
    <property type="entry name" value="DctQ"/>
</dbReference>
<dbReference type="KEGG" id="rmb:K529_019975"/>
<evidence type="ECO:0000256" key="9">
    <source>
        <dbReference type="RuleBase" id="RU369079"/>
    </source>
</evidence>
<feature type="transmembrane region" description="Helical" evidence="9">
    <location>
        <begin position="127"/>
        <end position="147"/>
    </location>
</feature>
<evidence type="ECO:0000256" key="7">
    <source>
        <dbReference type="ARBA" id="ARBA00023136"/>
    </source>
</evidence>
<feature type="transmembrane region" description="Helical" evidence="9">
    <location>
        <begin position="47"/>
        <end position="65"/>
    </location>
</feature>
<dbReference type="GeneID" id="28252163"/>
<feature type="transmembrane region" description="Helical" evidence="9">
    <location>
        <begin position="12"/>
        <end position="35"/>
    </location>
</feature>
<organism evidence="11 12">
    <name type="scientific">Tritonibacter mobilis F1926</name>
    <dbReference type="NCBI Taxonomy" id="1265309"/>
    <lineage>
        <taxon>Bacteria</taxon>
        <taxon>Pseudomonadati</taxon>
        <taxon>Pseudomonadota</taxon>
        <taxon>Alphaproteobacteria</taxon>
        <taxon>Rhodobacterales</taxon>
        <taxon>Paracoccaceae</taxon>
        <taxon>Tritonibacter</taxon>
    </lineage>
</organism>
<accession>A0A1B1A916</accession>
<keyword evidence="2 9" id="KW-0813">Transport</keyword>
<sequence>MRKLEHYFVTLNGWLLIAMMAGMTLVVGANIALRYSTGHSLPWADETARYLMIWMAFSGAGLILRSGGHVAITNLQDALPSAGQKLLRGAIVLGLLMFFGFMVYVGLQYAQRMQYQVTPALRLPFLYVYAAMPIGFLLLMVHLLLIAHPFITAGRYKRADDPDDAAATLPGGANG</sequence>
<dbReference type="GO" id="GO:0022857">
    <property type="term" value="F:transmembrane transporter activity"/>
    <property type="evidence" value="ECO:0007669"/>
    <property type="project" value="UniProtKB-UniRule"/>
</dbReference>
<dbReference type="AlphaFoldDB" id="A0A1B1A916"/>
<feature type="transmembrane region" description="Helical" evidence="9">
    <location>
        <begin position="86"/>
        <end position="107"/>
    </location>
</feature>
<dbReference type="GO" id="GO:0015740">
    <property type="term" value="P:C4-dicarboxylate transport"/>
    <property type="evidence" value="ECO:0007669"/>
    <property type="project" value="TreeGrafter"/>
</dbReference>
<dbReference type="EMBL" id="CP015231">
    <property type="protein sequence ID" value="ANP43036.1"/>
    <property type="molecule type" value="Genomic_DNA"/>
</dbReference>
<evidence type="ECO:0000313" key="11">
    <source>
        <dbReference type="EMBL" id="ANP43036.1"/>
    </source>
</evidence>
<dbReference type="PANTHER" id="PTHR35011:SF2">
    <property type="entry name" value="2,3-DIKETO-L-GULONATE TRAP TRANSPORTER SMALL PERMEASE PROTEIN YIAM"/>
    <property type="match status" value="1"/>
</dbReference>
<evidence type="ECO:0000256" key="1">
    <source>
        <dbReference type="ARBA" id="ARBA00004429"/>
    </source>
</evidence>
<evidence type="ECO:0000256" key="6">
    <source>
        <dbReference type="ARBA" id="ARBA00022989"/>
    </source>
</evidence>
<keyword evidence="3" id="KW-1003">Cell membrane</keyword>
<dbReference type="Proteomes" id="UP000013243">
    <property type="component" value="Plasmid unnamed1"/>
</dbReference>
<dbReference type="PANTHER" id="PTHR35011">
    <property type="entry name" value="2,3-DIKETO-L-GULONATE TRAP TRANSPORTER SMALL PERMEASE PROTEIN YIAM"/>
    <property type="match status" value="1"/>
</dbReference>
<keyword evidence="7 9" id="KW-0472">Membrane</keyword>
<proteinExistence type="inferred from homology"/>
<evidence type="ECO:0000256" key="5">
    <source>
        <dbReference type="ARBA" id="ARBA00022692"/>
    </source>
</evidence>
<dbReference type="RefSeq" id="WP_005614664.1">
    <property type="nucleotide sequence ID" value="NZ_CP015231.1"/>
</dbReference>
<comment type="similarity">
    <text evidence="8 9">Belongs to the TRAP transporter small permease family.</text>
</comment>
<dbReference type="GO" id="GO:0005886">
    <property type="term" value="C:plasma membrane"/>
    <property type="evidence" value="ECO:0007669"/>
    <property type="project" value="UniProtKB-SubCell"/>
</dbReference>
<comment type="subcellular location">
    <subcellularLocation>
        <location evidence="1 9">Cell inner membrane</location>
        <topology evidence="1 9">Multi-pass membrane protein</topology>
    </subcellularLocation>
</comment>
<gene>
    <name evidence="11" type="ORF">K529_019975</name>
</gene>
<geneLocation type="plasmid" evidence="11 12">
    <name>unnamed1</name>
</geneLocation>
<protein>
    <recommendedName>
        <fullName evidence="9">TRAP transporter small permease protein</fullName>
    </recommendedName>
</protein>